<feature type="transmembrane region" description="Helical" evidence="2">
    <location>
        <begin position="67"/>
        <end position="85"/>
    </location>
</feature>
<feature type="region of interest" description="Disordered" evidence="1">
    <location>
        <begin position="156"/>
        <end position="180"/>
    </location>
</feature>
<dbReference type="Proteomes" id="UP000063236">
    <property type="component" value="Unassembled WGS sequence"/>
</dbReference>
<evidence type="ECO:0000256" key="1">
    <source>
        <dbReference type="SAM" id="MobiDB-lite"/>
    </source>
</evidence>
<evidence type="ECO:0000313" key="3">
    <source>
        <dbReference type="EMBL" id="KWF52721.1"/>
    </source>
</evidence>
<feature type="compositionally biased region" description="Polar residues" evidence="1">
    <location>
        <begin position="157"/>
        <end position="167"/>
    </location>
</feature>
<keyword evidence="2" id="KW-1133">Transmembrane helix</keyword>
<feature type="transmembrane region" description="Helical" evidence="2">
    <location>
        <begin position="26"/>
        <end position="47"/>
    </location>
</feature>
<accession>A0AAW3PG71</accession>
<proteinExistence type="predicted"/>
<dbReference type="EMBL" id="LPJV01000034">
    <property type="protein sequence ID" value="KWF52721.1"/>
    <property type="molecule type" value="Genomic_DNA"/>
</dbReference>
<protein>
    <recommendedName>
        <fullName evidence="5">DUF4405 domain-containing protein</fullName>
    </recommendedName>
</protein>
<keyword evidence="2" id="KW-0472">Membrane</keyword>
<keyword evidence="2" id="KW-0812">Transmembrane</keyword>
<gene>
    <name evidence="3" type="ORF">WL88_15330</name>
</gene>
<reference evidence="3 4" key="1">
    <citation type="submission" date="2015-11" db="EMBL/GenBank/DDBJ databases">
        <title>Expanding the genomic diversity of Burkholderia species for the development of highly accurate diagnostics.</title>
        <authorList>
            <person name="Sahl J."/>
            <person name="Keim P."/>
            <person name="Wagner D."/>
        </authorList>
    </citation>
    <scope>NUCLEOTIDE SEQUENCE [LARGE SCALE GENOMIC DNA]</scope>
    <source>
        <strain evidence="3 4">MSMB378WGS</strain>
    </source>
</reference>
<organism evidence="3 4">
    <name type="scientific">Burkholderia diffusa</name>
    <dbReference type="NCBI Taxonomy" id="488732"/>
    <lineage>
        <taxon>Bacteria</taxon>
        <taxon>Pseudomonadati</taxon>
        <taxon>Pseudomonadota</taxon>
        <taxon>Betaproteobacteria</taxon>
        <taxon>Burkholderiales</taxon>
        <taxon>Burkholderiaceae</taxon>
        <taxon>Burkholderia</taxon>
        <taxon>Burkholderia cepacia complex</taxon>
    </lineage>
</organism>
<feature type="transmembrane region" description="Helical" evidence="2">
    <location>
        <begin position="97"/>
        <end position="120"/>
    </location>
</feature>
<comment type="caution">
    <text evidence="3">The sequence shown here is derived from an EMBL/GenBank/DDBJ whole genome shotgun (WGS) entry which is preliminary data.</text>
</comment>
<feature type="transmembrane region" description="Helical" evidence="2">
    <location>
        <begin position="132"/>
        <end position="152"/>
    </location>
</feature>
<dbReference type="AlphaFoldDB" id="A0AAW3PG71"/>
<sequence length="180" mass="20001">MEKRRVNHAHRTKLPIKLSRRHERSLYGIAGMLTASGGVWLIAHYFFASRGEFGDMPTPIEPWMLRIHGAAMMGFLIVSGTLLPGHVRRAWEMRRNLGSGLTLATGVVWLILTGYGLYYAGGDEQVRSWISISHWAIGLAAACLLPLHVVLGKSRKTSTPARSSPRQSIKDRSSIQADQQ</sequence>
<evidence type="ECO:0008006" key="5">
    <source>
        <dbReference type="Google" id="ProtNLM"/>
    </source>
</evidence>
<name>A0AAW3PG71_9BURK</name>
<evidence type="ECO:0000256" key="2">
    <source>
        <dbReference type="SAM" id="Phobius"/>
    </source>
</evidence>
<evidence type="ECO:0000313" key="4">
    <source>
        <dbReference type="Proteomes" id="UP000063236"/>
    </source>
</evidence>